<keyword evidence="4" id="KW-1185">Reference proteome</keyword>
<dbReference type="EMBL" id="CP042817">
    <property type="protein sequence ID" value="QEJ98454.1"/>
    <property type="molecule type" value="Genomic_DNA"/>
</dbReference>
<evidence type="ECO:0000313" key="2">
    <source>
        <dbReference type="EMBL" id="CEM60661.1"/>
    </source>
</evidence>
<evidence type="ECO:0000313" key="5">
    <source>
        <dbReference type="Proteomes" id="UP000323594"/>
    </source>
</evidence>
<dbReference type="EMBL" id="CDNC01000001">
    <property type="protein sequence ID" value="CEM60661.1"/>
    <property type="molecule type" value="Genomic_DNA"/>
</dbReference>
<dbReference type="RefSeq" id="WP_024751970.1">
    <property type="nucleotide sequence ID" value="NZ_CDNC01000001.1"/>
</dbReference>
<proteinExistence type="predicted"/>
<evidence type="ECO:0000313" key="3">
    <source>
        <dbReference type="EMBL" id="QEJ98454.1"/>
    </source>
</evidence>
<dbReference type="OrthoDB" id="10015800at2"/>
<reference evidence="2" key="2">
    <citation type="submission" date="2015-01" db="EMBL/GenBank/DDBJ databases">
        <authorList>
            <person name="Xiang T."/>
            <person name="Song Y."/>
            <person name="Huang L."/>
            <person name="Wang B."/>
            <person name="Wu P."/>
        </authorList>
    </citation>
    <scope>NUCLEOTIDE SEQUENCE [LARGE SCALE GENOMIC DNA]</scope>
    <source>
        <strain evidence="2">V1</strain>
    </source>
</reference>
<dbReference type="Proteomes" id="UP000323594">
    <property type="component" value="Chromosome"/>
</dbReference>
<feature type="coiled-coil region" evidence="1">
    <location>
        <begin position="122"/>
        <end position="149"/>
    </location>
</feature>
<dbReference type="Proteomes" id="UP000042527">
    <property type="component" value="Unassembled WGS sequence"/>
</dbReference>
<keyword evidence="1" id="KW-0175">Coiled coil</keyword>
<organism evidence="2 4">
    <name type="scientific">Treponema phagedenis</name>
    <dbReference type="NCBI Taxonomy" id="162"/>
    <lineage>
        <taxon>Bacteria</taxon>
        <taxon>Pseudomonadati</taxon>
        <taxon>Spirochaetota</taxon>
        <taxon>Spirochaetia</taxon>
        <taxon>Spirochaetales</taxon>
        <taxon>Treponemataceae</taxon>
        <taxon>Treponema</taxon>
    </lineage>
</organism>
<sequence length="394" mass="46235">MNTDKKNTGSLAKDLHEREQELKTAYINFGEKLISDNTFLPERNNEKKTFGEEWNELRQEREKATNTILKIKAITQRQGELVTFEKQLEKILKEHMKDNQRSASDFVLQFYKAYNHLSLECLADLKNKVEDIEEKISELQASIKKQDDEKNDAKFFEKIGLQVKTFSTENKIKYLQEKIKKIIIRESSQILAHSQIQQMYENGEFSDELAESYRILFLNKLKQSENDERKQNLEKEKQSLLEQLKECDCGTNPQKRIAVLTVQFKELDENIDHLCKEAAFQYCEQYLTDEGKEKDSAHSFPAEYAERLHTIAAMRKSIAHLKYSIEQNELIQKHSAEDKKIINFKKSIDDYERGIKEYQQMIESAEKNIEISEAKKQELSQKIDALSAKIEDLN</sequence>
<dbReference type="AlphaFoldDB" id="A0A0B7GVF9"/>
<accession>A0A0B7GVF9</accession>
<evidence type="ECO:0000313" key="4">
    <source>
        <dbReference type="Proteomes" id="UP000042527"/>
    </source>
</evidence>
<reference evidence="4" key="1">
    <citation type="submission" date="2015-01" db="EMBL/GenBank/DDBJ databases">
        <authorList>
            <person name="Manzoor Shahid"/>
            <person name="Zubair Saima"/>
        </authorList>
    </citation>
    <scope>NUCLEOTIDE SEQUENCE [LARGE SCALE GENOMIC DNA]</scope>
    <source>
        <strain evidence="4">V1</strain>
    </source>
</reference>
<protein>
    <submittedName>
        <fullName evidence="2">Uncharacterized protein</fullName>
    </submittedName>
</protein>
<name>A0A0B7GVF9_TREPH</name>
<reference evidence="3 5" key="3">
    <citation type="submission" date="2019-08" db="EMBL/GenBank/DDBJ databases">
        <authorList>
            <person name="Kuhnert P."/>
        </authorList>
    </citation>
    <scope>NUCLEOTIDE SEQUENCE [LARGE SCALE GENOMIC DNA]</scope>
    <source>
        <strain evidence="3 5">B36.5</strain>
    </source>
</reference>
<feature type="coiled-coil region" evidence="1">
    <location>
        <begin position="218"/>
        <end position="250"/>
    </location>
</feature>
<gene>
    <name evidence="3" type="ORF">FUT82_10905</name>
    <name evidence="2" type="ORF">TPHV1_10329</name>
</gene>
<evidence type="ECO:0000256" key="1">
    <source>
        <dbReference type="SAM" id="Coils"/>
    </source>
</evidence>
<feature type="coiled-coil region" evidence="1">
    <location>
        <begin position="348"/>
        <end position="389"/>
    </location>
</feature>